<protein>
    <submittedName>
        <fullName evidence="1">Uncharacterized protein</fullName>
    </submittedName>
</protein>
<dbReference type="EMBL" id="REGN01003969">
    <property type="protein sequence ID" value="RNA19851.1"/>
    <property type="molecule type" value="Genomic_DNA"/>
</dbReference>
<dbReference type="AlphaFoldDB" id="A0A3M7R8T7"/>
<gene>
    <name evidence="1" type="ORF">BpHYR1_032999</name>
</gene>
<dbReference type="Proteomes" id="UP000276133">
    <property type="component" value="Unassembled WGS sequence"/>
</dbReference>
<accession>A0A3M7R8T7</accession>
<sequence>MSKNRSEFERACKIYGLYEHKFDRFFYSFNPFLIIKGHFKDRYAKINAWLTKLFLKTFCVFTTTAKLEKIIERLRLVLYNYGFYTRK</sequence>
<keyword evidence="2" id="KW-1185">Reference proteome</keyword>
<evidence type="ECO:0000313" key="2">
    <source>
        <dbReference type="Proteomes" id="UP000276133"/>
    </source>
</evidence>
<evidence type="ECO:0000313" key="1">
    <source>
        <dbReference type="EMBL" id="RNA19851.1"/>
    </source>
</evidence>
<comment type="caution">
    <text evidence="1">The sequence shown here is derived from an EMBL/GenBank/DDBJ whole genome shotgun (WGS) entry which is preliminary data.</text>
</comment>
<proteinExistence type="predicted"/>
<organism evidence="1 2">
    <name type="scientific">Brachionus plicatilis</name>
    <name type="common">Marine rotifer</name>
    <name type="synonym">Brachionus muelleri</name>
    <dbReference type="NCBI Taxonomy" id="10195"/>
    <lineage>
        <taxon>Eukaryota</taxon>
        <taxon>Metazoa</taxon>
        <taxon>Spiralia</taxon>
        <taxon>Gnathifera</taxon>
        <taxon>Rotifera</taxon>
        <taxon>Eurotatoria</taxon>
        <taxon>Monogononta</taxon>
        <taxon>Pseudotrocha</taxon>
        <taxon>Ploima</taxon>
        <taxon>Brachionidae</taxon>
        <taxon>Brachionus</taxon>
    </lineage>
</organism>
<name>A0A3M7R8T7_BRAPC</name>
<reference evidence="1 2" key="1">
    <citation type="journal article" date="2018" name="Sci. Rep.">
        <title>Genomic signatures of local adaptation to the degree of environmental predictability in rotifers.</title>
        <authorList>
            <person name="Franch-Gras L."/>
            <person name="Hahn C."/>
            <person name="Garcia-Roger E.M."/>
            <person name="Carmona M.J."/>
            <person name="Serra M."/>
            <person name="Gomez A."/>
        </authorList>
    </citation>
    <scope>NUCLEOTIDE SEQUENCE [LARGE SCALE GENOMIC DNA]</scope>
    <source>
        <strain evidence="1">HYR1</strain>
    </source>
</reference>